<evidence type="ECO:0000313" key="7">
    <source>
        <dbReference type="Proteomes" id="UP001050691"/>
    </source>
</evidence>
<evidence type="ECO:0000256" key="2">
    <source>
        <dbReference type="ARBA" id="ARBA00022692"/>
    </source>
</evidence>
<dbReference type="Pfam" id="PF03547">
    <property type="entry name" value="Mem_trans"/>
    <property type="match status" value="1"/>
</dbReference>
<feature type="transmembrane region" description="Helical" evidence="5">
    <location>
        <begin position="266"/>
        <end position="295"/>
    </location>
</feature>
<dbReference type="GO" id="GO:0016020">
    <property type="term" value="C:membrane"/>
    <property type="evidence" value="ECO:0007669"/>
    <property type="project" value="UniProtKB-SubCell"/>
</dbReference>
<dbReference type="GO" id="GO:0055085">
    <property type="term" value="P:transmembrane transport"/>
    <property type="evidence" value="ECO:0007669"/>
    <property type="project" value="InterPro"/>
</dbReference>
<evidence type="ECO:0000256" key="5">
    <source>
        <dbReference type="SAM" id="Phobius"/>
    </source>
</evidence>
<keyword evidence="2 5" id="KW-0812">Transmembrane</keyword>
<dbReference type="AlphaFoldDB" id="A0AAV5A3Z0"/>
<dbReference type="GO" id="GO:0005783">
    <property type="term" value="C:endoplasmic reticulum"/>
    <property type="evidence" value="ECO:0007669"/>
    <property type="project" value="TreeGrafter"/>
</dbReference>
<dbReference type="InterPro" id="IPR004776">
    <property type="entry name" value="Mem_transp_PIN-like"/>
</dbReference>
<accession>A0AAV5A3Z0</accession>
<reference evidence="6" key="1">
    <citation type="submission" date="2021-10" db="EMBL/GenBank/DDBJ databases">
        <title>De novo Genome Assembly of Clathrus columnatus (Basidiomycota, Fungi) Using Illumina and Nanopore Sequence Data.</title>
        <authorList>
            <person name="Ogiso-Tanaka E."/>
            <person name="Itagaki H."/>
            <person name="Hosoya T."/>
            <person name="Hosaka K."/>
        </authorList>
    </citation>
    <scope>NUCLEOTIDE SEQUENCE</scope>
    <source>
        <strain evidence="6">MO-923</strain>
    </source>
</reference>
<keyword evidence="3 5" id="KW-1133">Transmembrane helix</keyword>
<evidence type="ECO:0000313" key="6">
    <source>
        <dbReference type="EMBL" id="GJJ09359.1"/>
    </source>
</evidence>
<evidence type="ECO:0000256" key="4">
    <source>
        <dbReference type="ARBA" id="ARBA00023136"/>
    </source>
</evidence>
<evidence type="ECO:0000256" key="1">
    <source>
        <dbReference type="ARBA" id="ARBA00004141"/>
    </source>
</evidence>
<keyword evidence="7" id="KW-1185">Reference proteome</keyword>
<protein>
    <submittedName>
        <fullName evidence="6">Uncharacterized protein</fullName>
    </submittedName>
</protein>
<gene>
    <name evidence="6" type="ORF">Clacol_003581</name>
</gene>
<evidence type="ECO:0000256" key="3">
    <source>
        <dbReference type="ARBA" id="ARBA00022989"/>
    </source>
</evidence>
<comment type="subcellular location">
    <subcellularLocation>
        <location evidence="1">Membrane</location>
        <topology evidence="1">Multi-pass membrane protein</topology>
    </subcellularLocation>
</comment>
<sequence>MEINRTNVGNTAWIATQVSITLPLLLLDSLKRSGAFNQLFNTSDEVDSAIKRARAYYLINALVQSLVKFSIAPTLMGETTDRQHRLYENIGSEDEDQDTDPLAGNIERPGESQTSTWKKNIIGFFNPPLLAASAAFVLGIVPPLHSLFFEKGRVLTNTFTQSLYKLGDLYATVQVFILGAQLARAHPRYILDLKSTHALSAVFQYTDDLPPKSLDLLMAIRRWKPDLFMKDPMLDYVLMMASVGPPTTNVAAFAELAGVSEDTANSVAYMLFVSYFTSPLMSIPITGSIALISAYKDLYT</sequence>
<dbReference type="EMBL" id="BPWL01000004">
    <property type="protein sequence ID" value="GJJ09359.1"/>
    <property type="molecule type" value="Genomic_DNA"/>
</dbReference>
<comment type="caution">
    <text evidence="6">The sequence shown here is derived from an EMBL/GenBank/DDBJ whole genome shotgun (WGS) entry which is preliminary data.</text>
</comment>
<keyword evidence="4 5" id="KW-0472">Membrane</keyword>
<name>A0AAV5A3Z0_9AGAM</name>
<dbReference type="PANTHER" id="PTHR31794:SF4">
    <property type="entry name" value="AUXIN EFFLUX TRANSPORTER FAMILY PROTEIN (EUROFUNG)"/>
    <property type="match status" value="1"/>
</dbReference>
<proteinExistence type="predicted"/>
<dbReference type="Proteomes" id="UP001050691">
    <property type="component" value="Unassembled WGS sequence"/>
</dbReference>
<organism evidence="6 7">
    <name type="scientific">Clathrus columnatus</name>
    <dbReference type="NCBI Taxonomy" id="1419009"/>
    <lineage>
        <taxon>Eukaryota</taxon>
        <taxon>Fungi</taxon>
        <taxon>Dikarya</taxon>
        <taxon>Basidiomycota</taxon>
        <taxon>Agaricomycotina</taxon>
        <taxon>Agaricomycetes</taxon>
        <taxon>Phallomycetidae</taxon>
        <taxon>Phallales</taxon>
        <taxon>Clathraceae</taxon>
        <taxon>Clathrus</taxon>
    </lineage>
</organism>
<dbReference type="PANTHER" id="PTHR31794">
    <property type="entry name" value="AUXIN EFFLUX TRANSPORTER FAMILY PROTEIN (EUROFUNG)"/>
    <property type="match status" value="1"/>
</dbReference>
<feature type="transmembrane region" description="Helical" evidence="5">
    <location>
        <begin position="129"/>
        <end position="149"/>
    </location>
</feature>
<feature type="transmembrane region" description="Helical" evidence="5">
    <location>
        <begin position="233"/>
        <end position="254"/>
    </location>
</feature>